<evidence type="ECO:0000313" key="2">
    <source>
        <dbReference type="EMBL" id="QEC69274.1"/>
    </source>
</evidence>
<accession>A0A5B8VCU0</accession>
<keyword evidence="1" id="KW-1133">Transmembrane helix</keyword>
<keyword evidence="1" id="KW-0472">Membrane</keyword>
<sequence length="155" mass="18060">MKKSKAYNRAVQARQKLAGKWLLVINKIKKRCAQWLDRKINPLPVAKKRRLLYVFCAVCVLYSTWLLLSPFRASQDVAIKIEPVHLPVQKTDEKHPQANALIPVELYSRIHRFKLYLDSLAKDSTGQKQYDSIVKTHPGIKDSLQKVEDYYQLQK</sequence>
<name>A0A5B8VCU0_9BACT</name>
<evidence type="ECO:0000256" key="1">
    <source>
        <dbReference type="SAM" id="Phobius"/>
    </source>
</evidence>
<keyword evidence="1" id="KW-0812">Transmembrane</keyword>
<dbReference type="RefSeq" id="WP_147192151.1">
    <property type="nucleotide sequence ID" value="NZ_CP042435.1"/>
</dbReference>
<organism evidence="2 3">
    <name type="scientific">Panacibacter ginsenosidivorans</name>
    <dbReference type="NCBI Taxonomy" id="1813871"/>
    <lineage>
        <taxon>Bacteria</taxon>
        <taxon>Pseudomonadati</taxon>
        <taxon>Bacteroidota</taxon>
        <taxon>Chitinophagia</taxon>
        <taxon>Chitinophagales</taxon>
        <taxon>Chitinophagaceae</taxon>
        <taxon>Panacibacter</taxon>
    </lineage>
</organism>
<keyword evidence="3" id="KW-1185">Reference proteome</keyword>
<dbReference type="OrthoDB" id="670725at2"/>
<reference evidence="2 3" key="1">
    <citation type="journal article" date="2016" name="Int. J. Syst. Evol. Microbiol.">
        <title>Panacibacter ginsenosidivorans gen. nov., sp. nov., with ginsenoside converting activity isolated from soil of a ginseng field.</title>
        <authorList>
            <person name="Siddiqi M.Z."/>
            <person name="Muhammad Shafi S."/>
            <person name="Choi K.D."/>
            <person name="Im W.T."/>
        </authorList>
    </citation>
    <scope>NUCLEOTIDE SEQUENCE [LARGE SCALE GENOMIC DNA]</scope>
    <source>
        <strain evidence="2 3">Gsoil1550</strain>
    </source>
</reference>
<evidence type="ECO:0000313" key="3">
    <source>
        <dbReference type="Proteomes" id="UP000321533"/>
    </source>
</evidence>
<dbReference type="Proteomes" id="UP000321533">
    <property type="component" value="Chromosome"/>
</dbReference>
<feature type="transmembrane region" description="Helical" evidence="1">
    <location>
        <begin position="51"/>
        <end position="68"/>
    </location>
</feature>
<dbReference type="AlphaFoldDB" id="A0A5B8VCU0"/>
<dbReference type="KEGG" id="pgin:FRZ67_18885"/>
<protein>
    <submittedName>
        <fullName evidence="2">Uncharacterized protein</fullName>
    </submittedName>
</protein>
<gene>
    <name evidence="2" type="ORF">FRZ67_18885</name>
</gene>
<dbReference type="EMBL" id="CP042435">
    <property type="protein sequence ID" value="QEC69274.1"/>
    <property type="molecule type" value="Genomic_DNA"/>
</dbReference>
<proteinExistence type="predicted"/>